<dbReference type="InParanoid" id="K3WUS2"/>
<keyword evidence="3" id="KW-1185">Reference proteome</keyword>
<evidence type="ECO:0000313" key="3">
    <source>
        <dbReference type="Proteomes" id="UP000019132"/>
    </source>
</evidence>
<evidence type="ECO:0000313" key="2">
    <source>
        <dbReference type="EnsemblProtists" id="PYU1_T008719"/>
    </source>
</evidence>
<name>K3WUS2_GLOUD</name>
<feature type="region of interest" description="Disordered" evidence="1">
    <location>
        <begin position="1"/>
        <end position="116"/>
    </location>
</feature>
<dbReference type="AlphaFoldDB" id="K3WUS2"/>
<dbReference type="HOGENOM" id="CLU_041071_0_0_1"/>
<evidence type="ECO:0000256" key="1">
    <source>
        <dbReference type="SAM" id="MobiDB-lite"/>
    </source>
</evidence>
<feature type="compositionally biased region" description="Low complexity" evidence="1">
    <location>
        <begin position="20"/>
        <end position="34"/>
    </location>
</feature>
<dbReference type="EMBL" id="GL376558">
    <property type="status" value="NOT_ANNOTATED_CDS"/>
    <property type="molecule type" value="Genomic_DNA"/>
</dbReference>
<sequence>MAGGDVICISDDEQDDVVNSPSTTATPTTKPATKLYDDGYDTDDIKTEDDETAIADKRSSLLDTPSSAIGSSSKKKKRTGRDSVGFTTPERTRKRRTSMASGNRRESGIGLKPLTPSTTVNSSMNASLVFDMVTSLSTNDPGAAIATLRSIVVLGKEYPSNLLYDELIDRIQSVEAVAYADAVSIYSSLVFVFDKASACSCAVSYPPQWEPLASALQDASVKPVDETWRRNLLVIQFYVYCLKQDMFACRQRYVDIEKDTWMFRTRLFALLQSDTSGRKSKTKIRDNLILQAIGCGMQLWKRVFDSDDGDKSTQFRHEGEDTCLAVLRLIEMLYLCSNQVQNILQRLQAGIVEMSRETRIKFSQAIQSPDLKVRVATTVMGLTNKSRSTEFEWYESNAMGRVIQAISGETSDDLMMTDGYSWSHFDSFMTAPPQNDFGRLLQEIARLQQDQ</sequence>
<protein>
    <submittedName>
        <fullName evidence="2">Uncharacterized protein</fullName>
    </submittedName>
</protein>
<reference evidence="3" key="1">
    <citation type="journal article" date="2010" name="Genome Biol.">
        <title>Genome sequence of the necrotrophic plant pathogen Pythium ultimum reveals original pathogenicity mechanisms and effector repertoire.</title>
        <authorList>
            <person name="Levesque C.A."/>
            <person name="Brouwer H."/>
            <person name="Cano L."/>
            <person name="Hamilton J.P."/>
            <person name="Holt C."/>
            <person name="Huitema E."/>
            <person name="Raffaele S."/>
            <person name="Robideau G.P."/>
            <person name="Thines M."/>
            <person name="Win J."/>
            <person name="Zerillo M.M."/>
            <person name="Beakes G.W."/>
            <person name="Boore J.L."/>
            <person name="Busam D."/>
            <person name="Dumas B."/>
            <person name="Ferriera S."/>
            <person name="Fuerstenberg S.I."/>
            <person name="Gachon C.M."/>
            <person name="Gaulin E."/>
            <person name="Govers F."/>
            <person name="Grenville-Briggs L."/>
            <person name="Horner N."/>
            <person name="Hostetler J."/>
            <person name="Jiang R.H."/>
            <person name="Johnson J."/>
            <person name="Krajaejun T."/>
            <person name="Lin H."/>
            <person name="Meijer H.J."/>
            <person name="Moore B."/>
            <person name="Morris P."/>
            <person name="Phuntmart V."/>
            <person name="Puiu D."/>
            <person name="Shetty J."/>
            <person name="Stajich J.E."/>
            <person name="Tripathy S."/>
            <person name="Wawra S."/>
            <person name="van West P."/>
            <person name="Whitty B.R."/>
            <person name="Coutinho P.M."/>
            <person name="Henrissat B."/>
            <person name="Martin F."/>
            <person name="Thomas P.D."/>
            <person name="Tyler B.M."/>
            <person name="De Vries R.P."/>
            <person name="Kamoun S."/>
            <person name="Yandell M."/>
            <person name="Tisserat N."/>
            <person name="Buell C.R."/>
        </authorList>
    </citation>
    <scope>NUCLEOTIDE SEQUENCE</scope>
    <source>
        <strain evidence="3">DAOM:BR144</strain>
    </source>
</reference>
<dbReference type="eggNOG" id="ENOG502QPXY">
    <property type="taxonomic scope" value="Eukaryota"/>
</dbReference>
<organism evidence="2 3">
    <name type="scientific">Globisporangium ultimum (strain ATCC 200006 / CBS 805.95 / DAOM BR144)</name>
    <name type="common">Pythium ultimum</name>
    <dbReference type="NCBI Taxonomy" id="431595"/>
    <lineage>
        <taxon>Eukaryota</taxon>
        <taxon>Sar</taxon>
        <taxon>Stramenopiles</taxon>
        <taxon>Oomycota</taxon>
        <taxon>Peronosporomycetes</taxon>
        <taxon>Pythiales</taxon>
        <taxon>Pythiaceae</taxon>
        <taxon>Globisporangium</taxon>
    </lineage>
</organism>
<reference evidence="3" key="2">
    <citation type="submission" date="2010-04" db="EMBL/GenBank/DDBJ databases">
        <authorList>
            <person name="Buell R."/>
            <person name="Hamilton J."/>
            <person name="Hostetler J."/>
        </authorList>
    </citation>
    <scope>NUCLEOTIDE SEQUENCE [LARGE SCALE GENOMIC DNA]</scope>
    <source>
        <strain evidence="3">DAOM:BR144</strain>
    </source>
</reference>
<dbReference type="EnsemblProtists" id="PYU1_T008719">
    <property type="protein sequence ID" value="PYU1_T008719"/>
    <property type="gene ID" value="PYU1_G008702"/>
</dbReference>
<feature type="compositionally biased region" description="Acidic residues" evidence="1">
    <location>
        <begin position="38"/>
        <end position="53"/>
    </location>
</feature>
<accession>K3WUS2</accession>
<reference evidence="2" key="3">
    <citation type="submission" date="2015-02" db="UniProtKB">
        <authorList>
            <consortium name="EnsemblProtists"/>
        </authorList>
    </citation>
    <scope>IDENTIFICATION</scope>
    <source>
        <strain evidence="2">DAOM BR144</strain>
    </source>
</reference>
<dbReference type="VEuPathDB" id="FungiDB:PYU1_G008702"/>
<feature type="compositionally biased region" description="Polar residues" evidence="1">
    <location>
        <begin position="61"/>
        <end position="70"/>
    </location>
</feature>
<dbReference type="OMA" id="RWEIMAS"/>
<proteinExistence type="predicted"/>
<dbReference type="Proteomes" id="UP000019132">
    <property type="component" value="Unassembled WGS sequence"/>
</dbReference>